<dbReference type="GO" id="GO:0015450">
    <property type="term" value="F:protein-transporting ATPase activity"/>
    <property type="evidence" value="ECO:0007669"/>
    <property type="project" value="UniProtKB-UniRule"/>
</dbReference>
<evidence type="ECO:0000256" key="6">
    <source>
        <dbReference type="ARBA" id="ARBA00022927"/>
    </source>
</evidence>
<comment type="caution">
    <text evidence="12">The sequence shown here is derived from an EMBL/GenBank/DDBJ whole genome shotgun (WGS) entry which is preliminary data.</text>
</comment>
<proteinExistence type="inferred from homology"/>
<dbReference type="PANTHER" id="PTHR34182">
    <property type="entry name" value="PROTEIN-EXPORT MEMBRANE PROTEIN SECG"/>
    <property type="match status" value="1"/>
</dbReference>
<feature type="compositionally biased region" description="Polar residues" evidence="11">
    <location>
        <begin position="73"/>
        <end position="85"/>
    </location>
</feature>
<comment type="subcellular location">
    <subcellularLocation>
        <location evidence="1 10">Cell membrane</location>
        <topology evidence="1 10">Multi-pass membrane protein</topology>
    </subcellularLocation>
</comment>
<organism evidence="12 13">
    <name type="scientific">Rapidithrix thailandica</name>
    <dbReference type="NCBI Taxonomy" id="413964"/>
    <lineage>
        <taxon>Bacteria</taxon>
        <taxon>Pseudomonadati</taxon>
        <taxon>Bacteroidota</taxon>
        <taxon>Cytophagia</taxon>
        <taxon>Cytophagales</taxon>
        <taxon>Flammeovirgaceae</taxon>
        <taxon>Rapidithrix</taxon>
    </lineage>
</organism>
<evidence type="ECO:0000256" key="4">
    <source>
        <dbReference type="ARBA" id="ARBA00022475"/>
    </source>
</evidence>
<accession>A0AAW9RWK4</accession>
<protein>
    <recommendedName>
        <fullName evidence="10">Protein-export membrane protein SecG</fullName>
    </recommendedName>
</protein>
<evidence type="ECO:0000313" key="12">
    <source>
        <dbReference type="EMBL" id="MEN7549194.1"/>
    </source>
</evidence>
<dbReference type="AlphaFoldDB" id="A0AAW9RWK4"/>
<keyword evidence="13" id="KW-1185">Reference proteome</keyword>
<evidence type="ECO:0000256" key="5">
    <source>
        <dbReference type="ARBA" id="ARBA00022692"/>
    </source>
</evidence>
<keyword evidence="7 10" id="KW-1133">Transmembrane helix</keyword>
<reference evidence="12 13" key="1">
    <citation type="submission" date="2024-04" db="EMBL/GenBank/DDBJ databases">
        <title>Novel genus in family Flammeovirgaceae.</title>
        <authorList>
            <person name="Nguyen T.H."/>
            <person name="Vuong T.Q."/>
            <person name="Le H."/>
            <person name="Kim S.-G."/>
        </authorList>
    </citation>
    <scope>NUCLEOTIDE SEQUENCE [LARGE SCALE GENOMIC DNA]</scope>
    <source>
        <strain evidence="12 13">JCM 23209</strain>
    </source>
</reference>
<evidence type="ECO:0000256" key="2">
    <source>
        <dbReference type="ARBA" id="ARBA00008445"/>
    </source>
</evidence>
<evidence type="ECO:0000256" key="3">
    <source>
        <dbReference type="ARBA" id="ARBA00022448"/>
    </source>
</evidence>
<dbReference type="NCBIfam" id="TIGR00810">
    <property type="entry name" value="secG"/>
    <property type="match status" value="1"/>
</dbReference>
<dbReference type="Proteomes" id="UP001403385">
    <property type="component" value="Unassembled WGS sequence"/>
</dbReference>
<dbReference type="EMBL" id="JBDKWZ010000008">
    <property type="protein sequence ID" value="MEN7549194.1"/>
    <property type="molecule type" value="Genomic_DNA"/>
</dbReference>
<comment type="function">
    <text evidence="10">Involved in protein export. Participates in an early event of protein translocation.</text>
</comment>
<dbReference type="PANTHER" id="PTHR34182:SF1">
    <property type="entry name" value="PROTEIN-EXPORT MEMBRANE PROTEIN SECG"/>
    <property type="match status" value="1"/>
</dbReference>
<dbReference type="GO" id="GO:0043952">
    <property type="term" value="P:protein transport by the Sec complex"/>
    <property type="evidence" value="ECO:0007669"/>
    <property type="project" value="TreeGrafter"/>
</dbReference>
<keyword evidence="9 10" id="KW-0472">Membrane</keyword>
<evidence type="ECO:0000256" key="7">
    <source>
        <dbReference type="ARBA" id="ARBA00022989"/>
    </source>
</evidence>
<evidence type="ECO:0000256" key="1">
    <source>
        <dbReference type="ARBA" id="ARBA00004651"/>
    </source>
</evidence>
<keyword evidence="5 10" id="KW-0812">Transmembrane</keyword>
<keyword evidence="4 10" id="KW-1003">Cell membrane</keyword>
<evidence type="ECO:0000313" key="13">
    <source>
        <dbReference type="Proteomes" id="UP001403385"/>
    </source>
</evidence>
<keyword evidence="3 10" id="KW-0813">Transport</keyword>
<comment type="caution">
    <text evidence="10">Lacks conserved residue(s) required for the propagation of feature annotation.</text>
</comment>
<evidence type="ECO:0000256" key="10">
    <source>
        <dbReference type="RuleBase" id="RU365087"/>
    </source>
</evidence>
<keyword evidence="8 10" id="KW-0811">Translocation</keyword>
<keyword evidence="6 10" id="KW-0653">Protein transport</keyword>
<name>A0AAW9RWK4_9BACT</name>
<evidence type="ECO:0000256" key="11">
    <source>
        <dbReference type="SAM" id="MobiDB-lite"/>
    </source>
</evidence>
<dbReference type="GO" id="GO:0065002">
    <property type="term" value="P:intracellular protein transmembrane transport"/>
    <property type="evidence" value="ECO:0007669"/>
    <property type="project" value="TreeGrafter"/>
</dbReference>
<feature type="region of interest" description="Disordered" evidence="11">
    <location>
        <begin position="73"/>
        <end position="145"/>
    </location>
</feature>
<feature type="transmembrane region" description="Helical" evidence="10">
    <location>
        <begin position="53"/>
        <end position="71"/>
    </location>
</feature>
<dbReference type="PRINTS" id="PR01651">
    <property type="entry name" value="SECGEXPORT"/>
</dbReference>
<dbReference type="GO" id="GO:0005886">
    <property type="term" value="C:plasma membrane"/>
    <property type="evidence" value="ECO:0007669"/>
    <property type="project" value="UniProtKB-SubCell"/>
</dbReference>
<gene>
    <name evidence="12" type="primary">secG</name>
    <name evidence="12" type="ORF">AAG747_14820</name>
</gene>
<dbReference type="Pfam" id="PF03840">
    <property type="entry name" value="SecG"/>
    <property type="match status" value="1"/>
</dbReference>
<dbReference type="InterPro" id="IPR004692">
    <property type="entry name" value="SecG"/>
</dbReference>
<feature type="compositionally biased region" description="Acidic residues" evidence="11">
    <location>
        <begin position="131"/>
        <end position="145"/>
    </location>
</feature>
<dbReference type="RefSeq" id="WP_346821972.1">
    <property type="nucleotide sequence ID" value="NZ_JBDKWZ010000008.1"/>
</dbReference>
<evidence type="ECO:0000256" key="9">
    <source>
        <dbReference type="ARBA" id="ARBA00023136"/>
    </source>
</evidence>
<sequence length="145" mass="14961">MDTLLIVLSLVVAVLLVLVVLAQNSKGGGLVGEVSSASQAVGSRRATEWIEKATWILVAVLFVLTLGANTLTDKNANNTGITSPNIEKAKSVAPVTAPELELPAANGGEADPSESSTDEGVENGELTQPAVEEDATHEEPASDEQ</sequence>
<evidence type="ECO:0000256" key="8">
    <source>
        <dbReference type="ARBA" id="ARBA00023010"/>
    </source>
</evidence>
<dbReference type="GO" id="GO:0009306">
    <property type="term" value="P:protein secretion"/>
    <property type="evidence" value="ECO:0007669"/>
    <property type="project" value="UniProtKB-UniRule"/>
</dbReference>
<comment type="similarity">
    <text evidence="2 10">Belongs to the SecG family.</text>
</comment>